<evidence type="ECO:0000313" key="3">
    <source>
        <dbReference type="Proteomes" id="UP000807504"/>
    </source>
</evidence>
<dbReference type="InterPro" id="IPR040676">
    <property type="entry name" value="DUF5641"/>
</dbReference>
<comment type="caution">
    <text evidence="2">The sequence shown here is derived from an EMBL/GenBank/DDBJ whole genome shotgun (WGS) entry which is preliminary data.</text>
</comment>
<dbReference type="AlphaFoldDB" id="A0A8T0FZ70"/>
<keyword evidence="3" id="KW-1185">Reference proteome</keyword>
<dbReference type="PANTHER" id="PTHR47331">
    <property type="entry name" value="PHD-TYPE DOMAIN-CONTAINING PROTEIN"/>
    <property type="match status" value="1"/>
</dbReference>
<dbReference type="Proteomes" id="UP000807504">
    <property type="component" value="Unassembled WGS sequence"/>
</dbReference>
<dbReference type="PANTHER" id="PTHR47331:SF1">
    <property type="entry name" value="GAG-LIKE PROTEIN"/>
    <property type="match status" value="1"/>
</dbReference>
<proteinExistence type="predicted"/>
<reference evidence="2" key="2">
    <citation type="submission" date="2020-06" db="EMBL/GenBank/DDBJ databases">
        <authorList>
            <person name="Sheffer M."/>
        </authorList>
    </citation>
    <scope>NUCLEOTIDE SEQUENCE</scope>
</reference>
<dbReference type="EMBL" id="JABXBU010000002">
    <property type="protein sequence ID" value="KAF8795498.1"/>
    <property type="molecule type" value="Genomic_DNA"/>
</dbReference>
<accession>A0A8T0FZ70</accession>
<organism evidence="2 3">
    <name type="scientific">Argiope bruennichi</name>
    <name type="common">Wasp spider</name>
    <name type="synonym">Aranea bruennichi</name>
    <dbReference type="NCBI Taxonomy" id="94029"/>
    <lineage>
        <taxon>Eukaryota</taxon>
        <taxon>Metazoa</taxon>
        <taxon>Ecdysozoa</taxon>
        <taxon>Arthropoda</taxon>
        <taxon>Chelicerata</taxon>
        <taxon>Arachnida</taxon>
        <taxon>Araneae</taxon>
        <taxon>Araneomorphae</taxon>
        <taxon>Entelegynae</taxon>
        <taxon>Araneoidea</taxon>
        <taxon>Araneidae</taxon>
        <taxon>Argiope</taxon>
    </lineage>
</organism>
<reference evidence="2" key="1">
    <citation type="journal article" date="2020" name="bioRxiv">
        <title>Chromosome-level reference genome of the European wasp spider Argiope bruennichi: a resource for studies on range expansion and evolutionary adaptation.</title>
        <authorList>
            <person name="Sheffer M.M."/>
            <person name="Hoppe A."/>
            <person name="Krehenwinkel H."/>
            <person name="Uhl G."/>
            <person name="Kuss A.W."/>
            <person name="Jensen L."/>
            <person name="Jensen C."/>
            <person name="Gillespie R.G."/>
            <person name="Hoff K.J."/>
            <person name="Prost S."/>
        </authorList>
    </citation>
    <scope>NUCLEOTIDE SEQUENCE</scope>
</reference>
<dbReference type="Pfam" id="PF18701">
    <property type="entry name" value="DUF5641"/>
    <property type="match status" value="1"/>
</dbReference>
<gene>
    <name evidence="2" type="ORF">HNY73_003342</name>
</gene>
<feature type="domain" description="DUF5641" evidence="1">
    <location>
        <begin position="178"/>
        <end position="270"/>
    </location>
</feature>
<evidence type="ECO:0000259" key="1">
    <source>
        <dbReference type="Pfam" id="PF18701"/>
    </source>
</evidence>
<protein>
    <recommendedName>
        <fullName evidence="1">DUF5641 domain-containing protein</fullName>
    </recommendedName>
</protein>
<evidence type="ECO:0000313" key="2">
    <source>
        <dbReference type="EMBL" id="KAF8795498.1"/>
    </source>
</evidence>
<sequence length="328" mass="37629">MKQKVITVSDVGRKDLKIEILIGADVAGALLTGKVHKLENGLVAVESLLGWTVIGRINYYTSESNVSMSSLITSMLVHSSDFENLWKLEALGIIDSKENRSDVELQEAVWDHFHKTLKGTEDRYEVSLPWINEKDKLLRNREVAEKKDSFPQQRNSCEIPEFGVPDLDHLDRIDFNKRLRHLQSVRELLRRRFRLEYLRLLVLLPSTMLISRQIKIGDIVLVECDNKCKVLWPLAKVTEIYPGKDGNVRVVRVKTASGELVRPIKKIFLLEIPSSLESDEKNETETLEKENIISESPMNNSVPELSQKFRTIVTRSGRQIKLPSRFIT</sequence>
<name>A0A8T0FZ70_ARGBR</name>